<evidence type="ECO:0000313" key="2">
    <source>
        <dbReference type="Proteomes" id="UP000186914"/>
    </source>
</evidence>
<accession>A0A1N7F8E9</accession>
<dbReference type="EMBL" id="FTNO01000008">
    <property type="protein sequence ID" value="SIR96627.1"/>
    <property type="molecule type" value="Genomic_DNA"/>
</dbReference>
<evidence type="ECO:0000313" key="1">
    <source>
        <dbReference type="EMBL" id="SIR96627.1"/>
    </source>
</evidence>
<name>A0A1N7F8E9_9EURY</name>
<protein>
    <submittedName>
        <fullName evidence="1">Uncharacterized protein</fullName>
    </submittedName>
</protein>
<proteinExistence type="predicted"/>
<organism evidence="1 2">
    <name type="scientific">Haladaptatus litoreus</name>
    <dbReference type="NCBI Taxonomy" id="553468"/>
    <lineage>
        <taxon>Archaea</taxon>
        <taxon>Methanobacteriati</taxon>
        <taxon>Methanobacteriota</taxon>
        <taxon>Stenosarchaea group</taxon>
        <taxon>Halobacteria</taxon>
        <taxon>Halobacteriales</taxon>
        <taxon>Haladaptataceae</taxon>
        <taxon>Haladaptatus</taxon>
    </lineage>
</organism>
<keyword evidence="2" id="KW-1185">Reference proteome</keyword>
<sequence length="71" mass="8115">MLRWFNSSISTKDVPLGNKQLFEFYNATEDGTLDAFPSGGDDFEPEDCDCECLGGFPCWPCMRMRRIELPN</sequence>
<dbReference type="AlphaFoldDB" id="A0A1N7F8E9"/>
<gene>
    <name evidence="1" type="ORF">SAMN05421858_4815</name>
</gene>
<reference evidence="2" key="1">
    <citation type="submission" date="2017-01" db="EMBL/GenBank/DDBJ databases">
        <authorList>
            <person name="Varghese N."/>
            <person name="Submissions S."/>
        </authorList>
    </citation>
    <scope>NUCLEOTIDE SEQUENCE [LARGE SCALE GENOMIC DNA]</scope>
    <source>
        <strain evidence="2">CGMCC 1.7737</strain>
    </source>
</reference>
<dbReference type="Proteomes" id="UP000186914">
    <property type="component" value="Unassembled WGS sequence"/>
</dbReference>